<keyword evidence="3" id="KW-1185">Reference proteome</keyword>
<protein>
    <submittedName>
        <fullName evidence="2">Uncharacterized protein</fullName>
    </submittedName>
</protein>
<gene>
    <name evidence="2" type="ordered locus">ETA_15100</name>
</gene>
<evidence type="ECO:0000313" key="2">
    <source>
        <dbReference type="EMBL" id="CAO96556.1"/>
    </source>
</evidence>
<evidence type="ECO:0000313" key="3">
    <source>
        <dbReference type="Proteomes" id="UP000001726"/>
    </source>
</evidence>
<name>B2VJ82_ERWT9</name>
<dbReference type="AlphaFoldDB" id="B2VJ82"/>
<accession>B2VJ82</accession>
<evidence type="ECO:0000256" key="1">
    <source>
        <dbReference type="SAM" id="MobiDB-lite"/>
    </source>
</evidence>
<reference evidence="2 3" key="1">
    <citation type="journal article" date="2008" name="Environ. Microbiol.">
        <title>The genome of Erwinia tasmaniensis strain Et1/99, a non-pathogenic bacterium in the genus Erwinia.</title>
        <authorList>
            <person name="Kube M."/>
            <person name="Migdoll A.M."/>
            <person name="Mueller I."/>
            <person name="Kuhl H."/>
            <person name="Beck A."/>
            <person name="Reinhardt R."/>
            <person name="Geider K."/>
        </authorList>
    </citation>
    <scope>NUCLEOTIDE SEQUENCE [LARGE SCALE GENOMIC DNA]</scope>
    <source>
        <strain evidence="3">DSM 17950 / CFBP 7177 / CIP 109463 / NCPPB 4357 / Et1/99</strain>
    </source>
</reference>
<dbReference type="eggNOG" id="ENOG503419F">
    <property type="taxonomic scope" value="Bacteria"/>
</dbReference>
<proteinExistence type="predicted"/>
<sequence>MDTRCDENWPGARCMRSEKEISIDQFTADEKILVEQRVKALTGKLSHLASKKEEKEILKEAKRLVMKERVVRESSKAVMAKRPRKPSAAKESEIKDFSWTASLRKNPRALK</sequence>
<dbReference type="EMBL" id="CU468135">
    <property type="protein sequence ID" value="CAO96556.1"/>
    <property type="molecule type" value="Genomic_DNA"/>
</dbReference>
<feature type="region of interest" description="Disordered" evidence="1">
    <location>
        <begin position="73"/>
        <end position="93"/>
    </location>
</feature>
<dbReference type="HOGENOM" id="CLU_2261010_0_0_6"/>
<dbReference type="KEGG" id="eta:ETA_15100"/>
<dbReference type="Proteomes" id="UP000001726">
    <property type="component" value="Chromosome"/>
</dbReference>
<organism evidence="2 3">
    <name type="scientific">Erwinia tasmaniensis (strain DSM 17950 / CFBP 7177 / CIP 109463 / NCPPB 4357 / Et1/99)</name>
    <dbReference type="NCBI Taxonomy" id="465817"/>
    <lineage>
        <taxon>Bacteria</taxon>
        <taxon>Pseudomonadati</taxon>
        <taxon>Pseudomonadota</taxon>
        <taxon>Gammaproteobacteria</taxon>
        <taxon>Enterobacterales</taxon>
        <taxon>Erwiniaceae</taxon>
        <taxon>Erwinia</taxon>
    </lineage>
</organism>